<dbReference type="Gene3D" id="2.30.42.10">
    <property type="match status" value="1"/>
</dbReference>
<evidence type="ECO:0000313" key="2">
    <source>
        <dbReference type="EMBL" id="ELU09931.1"/>
    </source>
</evidence>
<sequence>EEFYKAVQLAAFGRKTEKITLVKGENGSLGFGVVGLKSEHRGELGIFVQDIQLGGVAARDGRLLEHDQILAIDGRLLASSISHQEAISLLQNTSGRVTLVVARGP</sequence>
<dbReference type="AlphaFoldDB" id="R7V2J5"/>
<dbReference type="SUPFAM" id="SSF50156">
    <property type="entry name" value="PDZ domain-like"/>
    <property type="match status" value="1"/>
</dbReference>
<dbReference type="EnsemblMetazoa" id="CapteT46295">
    <property type="protein sequence ID" value="CapteP46295"/>
    <property type="gene ID" value="CapteG46295"/>
</dbReference>
<dbReference type="CDD" id="cd06689">
    <property type="entry name" value="PDZ1_MUPP1-like"/>
    <property type="match status" value="1"/>
</dbReference>
<dbReference type="InterPro" id="IPR001478">
    <property type="entry name" value="PDZ"/>
</dbReference>
<dbReference type="OMA" id="CEDGLGI"/>
<name>R7V2J5_CAPTE</name>
<dbReference type="HOGENOM" id="CLU_164131_0_0_1"/>
<reference evidence="3" key="3">
    <citation type="submission" date="2015-06" db="UniProtKB">
        <authorList>
            <consortium name="EnsemblMetazoa"/>
        </authorList>
    </citation>
    <scope>IDENTIFICATION</scope>
</reference>
<dbReference type="PROSITE" id="PS50106">
    <property type="entry name" value="PDZ"/>
    <property type="match status" value="1"/>
</dbReference>
<dbReference type="EMBL" id="AMQN01006189">
    <property type="status" value="NOT_ANNOTATED_CDS"/>
    <property type="molecule type" value="Genomic_DNA"/>
</dbReference>
<keyword evidence="4" id="KW-1185">Reference proteome</keyword>
<dbReference type="STRING" id="283909.R7V2J5"/>
<dbReference type="InterPro" id="IPR051342">
    <property type="entry name" value="PDZ_scaffold"/>
</dbReference>
<dbReference type="InterPro" id="IPR036034">
    <property type="entry name" value="PDZ_sf"/>
</dbReference>
<feature type="domain" description="PDZ" evidence="1">
    <location>
        <begin position="18"/>
        <end position="105"/>
    </location>
</feature>
<evidence type="ECO:0000313" key="3">
    <source>
        <dbReference type="EnsemblMetazoa" id="CapteP46295"/>
    </source>
</evidence>
<feature type="non-terminal residue" evidence="2">
    <location>
        <position position="1"/>
    </location>
</feature>
<feature type="non-terminal residue" evidence="2">
    <location>
        <position position="105"/>
    </location>
</feature>
<dbReference type="OrthoDB" id="6022242at2759"/>
<organism evidence="2">
    <name type="scientific">Capitella teleta</name>
    <name type="common">Polychaete worm</name>
    <dbReference type="NCBI Taxonomy" id="283909"/>
    <lineage>
        <taxon>Eukaryota</taxon>
        <taxon>Metazoa</taxon>
        <taxon>Spiralia</taxon>
        <taxon>Lophotrochozoa</taxon>
        <taxon>Annelida</taxon>
        <taxon>Polychaeta</taxon>
        <taxon>Sedentaria</taxon>
        <taxon>Scolecida</taxon>
        <taxon>Capitellidae</taxon>
        <taxon>Capitella</taxon>
    </lineage>
</organism>
<dbReference type="EMBL" id="KB297790">
    <property type="protein sequence ID" value="ELU09931.1"/>
    <property type="molecule type" value="Genomic_DNA"/>
</dbReference>
<accession>R7V2J5</accession>
<reference evidence="2 4" key="2">
    <citation type="journal article" date="2013" name="Nature">
        <title>Insights into bilaterian evolution from three spiralian genomes.</title>
        <authorList>
            <person name="Simakov O."/>
            <person name="Marletaz F."/>
            <person name="Cho S.J."/>
            <person name="Edsinger-Gonzales E."/>
            <person name="Havlak P."/>
            <person name="Hellsten U."/>
            <person name="Kuo D.H."/>
            <person name="Larsson T."/>
            <person name="Lv J."/>
            <person name="Arendt D."/>
            <person name="Savage R."/>
            <person name="Osoegawa K."/>
            <person name="de Jong P."/>
            <person name="Grimwood J."/>
            <person name="Chapman J.A."/>
            <person name="Shapiro H."/>
            <person name="Aerts A."/>
            <person name="Otillar R.P."/>
            <person name="Terry A.Y."/>
            <person name="Boore J.L."/>
            <person name="Grigoriev I.V."/>
            <person name="Lindberg D.R."/>
            <person name="Seaver E.C."/>
            <person name="Weisblat D.A."/>
            <person name="Putnam N.H."/>
            <person name="Rokhsar D.S."/>
        </authorList>
    </citation>
    <scope>NUCLEOTIDE SEQUENCE</scope>
    <source>
        <strain evidence="2 4">I ESC-2004</strain>
    </source>
</reference>
<evidence type="ECO:0000313" key="4">
    <source>
        <dbReference type="Proteomes" id="UP000014760"/>
    </source>
</evidence>
<dbReference type="PANTHER" id="PTHR19964:SF92">
    <property type="entry name" value="PATJ HOMOLOG"/>
    <property type="match status" value="1"/>
</dbReference>
<evidence type="ECO:0000259" key="1">
    <source>
        <dbReference type="PROSITE" id="PS50106"/>
    </source>
</evidence>
<dbReference type="Pfam" id="PF00595">
    <property type="entry name" value="PDZ"/>
    <property type="match status" value="1"/>
</dbReference>
<dbReference type="Proteomes" id="UP000014760">
    <property type="component" value="Unassembled WGS sequence"/>
</dbReference>
<reference evidence="4" key="1">
    <citation type="submission" date="2012-12" db="EMBL/GenBank/DDBJ databases">
        <authorList>
            <person name="Hellsten U."/>
            <person name="Grimwood J."/>
            <person name="Chapman J.A."/>
            <person name="Shapiro H."/>
            <person name="Aerts A."/>
            <person name="Otillar R.P."/>
            <person name="Terry A.Y."/>
            <person name="Boore J.L."/>
            <person name="Simakov O."/>
            <person name="Marletaz F."/>
            <person name="Cho S.-J."/>
            <person name="Edsinger-Gonzales E."/>
            <person name="Havlak P."/>
            <person name="Kuo D.-H."/>
            <person name="Larsson T."/>
            <person name="Lv J."/>
            <person name="Arendt D."/>
            <person name="Savage R."/>
            <person name="Osoegawa K."/>
            <person name="de Jong P."/>
            <person name="Lindberg D.R."/>
            <person name="Seaver E.C."/>
            <person name="Weisblat D.A."/>
            <person name="Putnam N.H."/>
            <person name="Grigoriev I.V."/>
            <person name="Rokhsar D.S."/>
        </authorList>
    </citation>
    <scope>NUCLEOTIDE SEQUENCE</scope>
    <source>
        <strain evidence="4">I ESC-2004</strain>
    </source>
</reference>
<protein>
    <recommendedName>
        <fullName evidence="1">PDZ domain-containing protein</fullName>
    </recommendedName>
</protein>
<dbReference type="SMART" id="SM00228">
    <property type="entry name" value="PDZ"/>
    <property type="match status" value="1"/>
</dbReference>
<proteinExistence type="predicted"/>
<gene>
    <name evidence="2" type="ORF">CAPTEDRAFT_46295</name>
</gene>
<dbReference type="PANTHER" id="PTHR19964">
    <property type="entry name" value="MULTIPLE PDZ DOMAIN PROTEIN"/>
    <property type="match status" value="1"/>
</dbReference>